<dbReference type="SUPFAM" id="SSF56112">
    <property type="entry name" value="Protein kinase-like (PK-like)"/>
    <property type="match status" value="1"/>
</dbReference>
<proteinExistence type="predicted"/>
<organism evidence="2 3">
    <name type="scientific">Alkalicoccobacillus gibsonii</name>
    <dbReference type="NCBI Taxonomy" id="79881"/>
    <lineage>
        <taxon>Bacteria</taxon>
        <taxon>Bacillati</taxon>
        <taxon>Bacillota</taxon>
        <taxon>Bacilli</taxon>
        <taxon>Bacillales</taxon>
        <taxon>Bacillaceae</taxon>
        <taxon>Alkalicoccobacillus</taxon>
    </lineage>
</organism>
<reference evidence="2 3" key="1">
    <citation type="submission" date="2024-03" db="EMBL/GenBank/DDBJ databases">
        <title>Bacilli Hybrid Assemblies.</title>
        <authorList>
            <person name="Kovac J."/>
        </authorList>
    </citation>
    <scope>NUCLEOTIDE SEQUENCE [LARGE SCALE GENOMIC DNA]</scope>
    <source>
        <strain evidence="2 3">FSL R7-0666</strain>
    </source>
</reference>
<dbReference type="Proteomes" id="UP001418796">
    <property type="component" value="Unassembled WGS sequence"/>
</dbReference>
<keyword evidence="3" id="KW-1185">Reference proteome</keyword>
<sequence length="317" mass="36417">MIDPVLLRSRISRINQATSITPIQKGFSSDRKFMVRFEHELPMILRMSHSNTLQHRQQEASLLLSLDQKGVICPSPVESGYLASLDMTYQLYSYLEGEDAEIILPTLSDTDQYRIGYEAGNQLALMHTLKAPLTIAPWKNRAIAKHDRYLMRYKASSITVPHDQKLIDFITANQHLLKGRPNHFQHDDFHLKNILMKDNQFAGTIDFNGFDWGDPYHDFVKIGLFSRQTSIPFSIGQVHGYFEKQIPELFWSLYSVYTAMTVFSSVVWSIRAAPEQLDEMLERLDTVIQDHSAFQSVIPSWFIDAESIFKKNAGPSI</sequence>
<accession>A0ABU9VED0</accession>
<protein>
    <submittedName>
        <fullName evidence="2">Aminoglycoside phosphotransferase family protein</fullName>
        <ecNumber evidence="2">2.7.1.-</ecNumber>
    </submittedName>
</protein>
<feature type="domain" description="Aminoglycoside phosphotransferase" evidence="1">
    <location>
        <begin position="20"/>
        <end position="242"/>
    </location>
</feature>
<dbReference type="EMBL" id="JBCITK010000001">
    <property type="protein sequence ID" value="MEN0642000.1"/>
    <property type="molecule type" value="Genomic_DNA"/>
</dbReference>
<evidence type="ECO:0000259" key="1">
    <source>
        <dbReference type="Pfam" id="PF01636"/>
    </source>
</evidence>
<dbReference type="InterPro" id="IPR002575">
    <property type="entry name" value="Aminoglycoside_PTrfase"/>
</dbReference>
<evidence type="ECO:0000313" key="3">
    <source>
        <dbReference type="Proteomes" id="UP001418796"/>
    </source>
</evidence>
<dbReference type="Pfam" id="PF01636">
    <property type="entry name" value="APH"/>
    <property type="match status" value="1"/>
</dbReference>
<dbReference type="EC" id="2.7.1.-" evidence="2"/>
<gene>
    <name evidence="2" type="ORF">MKY91_02340</name>
</gene>
<dbReference type="InterPro" id="IPR011009">
    <property type="entry name" value="Kinase-like_dom_sf"/>
</dbReference>
<dbReference type="GO" id="GO:0016740">
    <property type="term" value="F:transferase activity"/>
    <property type="evidence" value="ECO:0007669"/>
    <property type="project" value="UniProtKB-KW"/>
</dbReference>
<dbReference type="RefSeq" id="WP_343129162.1">
    <property type="nucleotide sequence ID" value="NZ_JBCITK010000001.1"/>
</dbReference>
<name>A0ABU9VED0_9BACI</name>
<dbReference type="Gene3D" id="3.90.1200.10">
    <property type="match status" value="1"/>
</dbReference>
<dbReference type="PANTHER" id="PTHR41283:SF1">
    <property type="entry name" value="AMINOGLYCOSIDE PHOSPHOTRANSFERASE DOMAIN-CONTAINING PROTEIN"/>
    <property type="match status" value="1"/>
</dbReference>
<dbReference type="PANTHER" id="PTHR41283">
    <property type="entry name" value="AMINOGLYCOSIDE PHOSPHOTRANSFERASE"/>
    <property type="match status" value="1"/>
</dbReference>
<comment type="caution">
    <text evidence="2">The sequence shown here is derived from an EMBL/GenBank/DDBJ whole genome shotgun (WGS) entry which is preliminary data.</text>
</comment>
<keyword evidence="2" id="KW-0808">Transferase</keyword>
<evidence type="ECO:0000313" key="2">
    <source>
        <dbReference type="EMBL" id="MEN0642000.1"/>
    </source>
</evidence>